<evidence type="ECO:0000256" key="5">
    <source>
        <dbReference type="ARBA" id="ARBA00023163"/>
    </source>
</evidence>
<dbReference type="GO" id="GO:0034244">
    <property type="term" value="P:negative regulation of transcription elongation by RNA polymerase II"/>
    <property type="evidence" value="ECO:0007669"/>
    <property type="project" value="InterPro"/>
</dbReference>
<dbReference type="OrthoDB" id="1932206at2759"/>
<keyword evidence="5" id="KW-0804">Transcription</keyword>
<evidence type="ECO:0000256" key="1">
    <source>
        <dbReference type="ARBA" id="ARBA00022723"/>
    </source>
</evidence>
<keyword evidence="8" id="KW-1185">Reference proteome</keyword>
<evidence type="ECO:0000313" key="8">
    <source>
        <dbReference type="Proteomes" id="UP000634136"/>
    </source>
</evidence>
<dbReference type="InterPro" id="IPR013083">
    <property type="entry name" value="Znf_RING/FYVE/PHD"/>
</dbReference>
<dbReference type="SUPFAM" id="SSF57903">
    <property type="entry name" value="FYVE/PHD zinc finger"/>
    <property type="match status" value="1"/>
</dbReference>
<dbReference type="EMBL" id="JAAIUW010000004">
    <property type="protein sequence ID" value="KAF7834172.1"/>
    <property type="molecule type" value="Genomic_DNA"/>
</dbReference>
<dbReference type="GO" id="GO:0008270">
    <property type="term" value="F:zinc ion binding"/>
    <property type="evidence" value="ECO:0007669"/>
    <property type="project" value="UniProtKB-KW"/>
</dbReference>
<evidence type="ECO:0000313" key="7">
    <source>
        <dbReference type="EMBL" id="KAF7834172.1"/>
    </source>
</evidence>
<evidence type="ECO:0000256" key="4">
    <source>
        <dbReference type="ARBA" id="ARBA00023015"/>
    </source>
</evidence>
<keyword evidence="1" id="KW-0479">Metal-binding</keyword>
<dbReference type="Gene3D" id="3.30.40.10">
    <property type="entry name" value="Zinc/RING finger domain, C3HC4 (zinc finger)"/>
    <property type="match status" value="1"/>
</dbReference>
<dbReference type="InterPro" id="IPR049914">
    <property type="entry name" value="PHD1-3/5-6"/>
</dbReference>
<gene>
    <name evidence="7" type="ORF">G2W53_009031</name>
</gene>
<feature type="domain" description="AIPP2-like SPOC-like" evidence="6">
    <location>
        <begin position="206"/>
        <end position="332"/>
    </location>
</feature>
<proteinExistence type="predicted"/>
<keyword evidence="2" id="KW-0863">Zinc-finger</keyword>
<organism evidence="7 8">
    <name type="scientific">Senna tora</name>
    <dbReference type="NCBI Taxonomy" id="362788"/>
    <lineage>
        <taxon>Eukaryota</taxon>
        <taxon>Viridiplantae</taxon>
        <taxon>Streptophyta</taxon>
        <taxon>Embryophyta</taxon>
        <taxon>Tracheophyta</taxon>
        <taxon>Spermatophyta</taxon>
        <taxon>Magnoliopsida</taxon>
        <taxon>eudicotyledons</taxon>
        <taxon>Gunneridae</taxon>
        <taxon>Pentapetalae</taxon>
        <taxon>rosids</taxon>
        <taxon>fabids</taxon>
        <taxon>Fabales</taxon>
        <taxon>Fabaceae</taxon>
        <taxon>Caesalpinioideae</taxon>
        <taxon>Cassia clade</taxon>
        <taxon>Senna</taxon>
    </lineage>
</organism>
<protein>
    <submittedName>
        <fullName evidence="7">Putative RING/FYVE/PHD zinc finger protein</fullName>
    </submittedName>
</protein>
<dbReference type="Pfam" id="PF23121">
    <property type="entry name" value="SPOC_AIPP2"/>
    <property type="match status" value="1"/>
</dbReference>
<keyword evidence="3" id="KW-0862">Zinc</keyword>
<dbReference type="AlphaFoldDB" id="A0A834WXE2"/>
<dbReference type="Proteomes" id="UP000634136">
    <property type="component" value="Unassembled WGS sequence"/>
</dbReference>
<evidence type="ECO:0000256" key="3">
    <source>
        <dbReference type="ARBA" id="ARBA00022833"/>
    </source>
</evidence>
<evidence type="ECO:0000256" key="2">
    <source>
        <dbReference type="ARBA" id="ARBA00022771"/>
    </source>
</evidence>
<comment type="caution">
    <text evidence="7">The sequence shown here is derived from an EMBL/GenBank/DDBJ whole genome shotgun (WGS) entry which is preliminary data.</text>
</comment>
<dbReference type="PANTHER" id="PTHR33304:SF49">
    <property type="entry name" value="OS12G0161500 PROTEIN"/>
    <property type="match status" value="1"/>
</dbReference>
<evidence type="ECO:0000259" key="6">
    <source>
        <dbReference type="Pfam" id="PF23121"/>
    </source>
</evidence>
<accession>A0A834WXE2</accession>
<dbReference type="InterPro" id="IPR056280">
    <property type="entry name" value="AIPP2-like_SPOC"/>
</dbReference>
<dbReference type="InterPro" id="IPR011011">
    <property type="entry name" value="Znf_FYVE_PHD"/>
</dbReference>
<reference evidence="7" key="1">
    <citation type="submission" date="2020-09" db="EMBL/GenBank/DDBJ databases">
        <title>Genome-Enabled Discovery of Anthraquinone Biosynthesis in Senna tora.</title>
        <authorList>
            <person name="Kang S.-H."/>
            <person name="Pandey R.P."/>
            <person name="Lee C.-M."/>
            <person name="Sim J.-S."/>
            <person name="Jeong J.-T."/>
            <person name="Choi B.-S."/>
            <person name="Jung M."/>
            <person name="Ginzburg D."/>
            <person name="Zhao K."/>
            <person name="Won S.Y."/>
            <person name="Oh T.-J."/>
            <person name="Yu Y."/>
            <person name="Kim N.-H."/>
            <person name="Lee O.R."/>
            <person name="Lee T.-H."/>
            <person name="Bashyal P."/>
            <person name="Kim T.-S."/>
            <person name="Lee W.-H."/>
            <person name="Kawkins C."/>
            <person name="Kim C.-K."/>
            <person name="Kim J.S."/>
            <person name="Ahn B.O."/>
            <person name="Rhee S.Y."/>
            <person name="Sohng J.K."/>
        </authorList>
    </citation>
    <scope>NUCLEOTIDE SEQUENCE</scope>
    <source>
        <tissue evidence="7">Leaf</tissue>
    </source>
</reference>
<sequence>MISFQTNICEKCGDKGNLKRLVFCVQCQVSAEHSYCLDNLHKEDDGTISWKCEECSQKDTKCGSVQLRKSGRISQAIEDKYKRMKIQKKHINTLKRKKSFVLDQASMSKSSEADNSNDLNNYYEDFPMKKRQLDLEEDDSFFNGDSESFKCSSNTQSEKPALQPEKYVHTNNSNAMDESESCMSQGLLYPECNRYSQVEPVLNPAWRGLFRMNNMTVLGLVAHLSSIACSKVHFAVTGLPPQLDVEISSRFDIWPSSFQMSPPTETDIAVYIFPQYESDEKDFDSVMNDLIEQNLALKASITNNVELLVFSSRVLPPENWRINRKYYLWGVFREEGSSKETLSCPVPPLS</sequence>
<dbReference type="GO" id="GO:0140566">
    <property type="term" value="F:histone reader activity"/>
    <property type="evidence" value="ECO:0007669"/>
    <property type="project" value="InterPro"/>
</dbReference>
<name>A0A834WXE2_9FABA</name>
<dbReference type="PANTHER" id="PTHR33304">
    <property type="match status" value="1"/>
</dbReference>
<keyword evidence="4" id="KW-0805">Transcription regulation</keyword>